<evidence type="ECO:0000256" key="2">
    <source>
        <dbReference type="PROSITE-ProRule" id="PRU00447"/>
    </source>
</evidence>
<dbReference type="Proteomes" id="UP001148018">
    <property type="component" value="Unassembled WGS sequence"/>
</dbReference>
<dbReference type="PANTHER" id="PTHR12306">
    <property type="entry name" value="CELL DEATH ACTIVATOR CIDE"/>
    <property type="match status" value="1"/>
</dbReference>
<gene>
    <name evidence="4" type="ORF">NHX12_030115</name>
</gene>
<dbReference type="PROSITE" id="PS51135">
    <property type="entry name" value="CIDE_N"/>
    <property type="match status" value="1"/>
</dbReference>
<protein>
    <recommendedName>
        <fullName evidence="3">CIDE-N domain-containing protein</fullName>
    </recommendedName>
</protein>
<dbReference type="EMBL" id="JANIIK010000046">
    <property type="protein sequence ID" value="KAJ3602357.1"/>
    <property type="molecule type" value="Genomic_DNA"/>
</dbReference>
<keyword evidence="1 2" id="KW-0053">Apoptosis</keyword>
<sequence>MDYAMRSLGLLSPAALSKYVAAGMSASTSVTQQFLSAGLPSPRPFRVTSADRSLKKGIMADGLEGLISKVRVSLGVSCVSGLVLDEDGTVVDTEDFFQTLPENSVFMVLEKGQSWTPTLSSLRCDSSEQRRKDVARITIDLYKIHPKDLIGCVSVKATLYGVYTVTYDLHCHAAKRMLREALRWTLFSMQATGHVLLGSSCYMEQLLEQQEVEEEEEEKRAGKRLLAPQQESRIVFY</sequence>
<keyword evidence="5" id="KW-1185">Reference proteome</keyword>
<dbReference type="OrthoDB" id="6475906at2759"/>
<evidence type="ECO:0000313" key="4">
    <source>
        <dbReference type="EMBL" id="KAJ3602357.1"/>
    </source>
</evidence>
<proteinExistence type="predicted"/>
<dbReference type="PANTHER" id="PTHR12306:SF9">
    <property type="entry name" value="LIPID TRANSFERASE CIDEC"/>
    <property type="match status" value="1"/>
</dbReference>
<reference evidence="4" key="1">
    <citation type="submission" date="2022-07" db="EMBL/GenBank/DDBJ databases">
        <title>Chromosome-level genome of Muraenolepis orangiensis.</title>
        <authorList>
            <person name="Kim J."/>
        </authorList>
    </citation>
    <scope>NUCLEOTIDE SEQUENCE</scope>
    <source>
        <strain evidence="4">KU_S4_2022</strain>
        <tissue evidence="4">Muscle</tissue>
    </source>
</reference>
<dbReference type="Pfam" id="PF02017">
    <property type="entry name" value="CIDE-N"/>
    <property type="match status" value="1"/>
</dbReference>
<accession>A0A9Q0EDA4</accession>
<evidence type="ECO:0000256" key="1">
    <source>
        <dbReference type="ARBA" id="ARBA00022703"/>
    </source>
</evidence>
<dbReference type="GO" id="GO:0006915">
    <property type="term" value="P:apoptotic process"/>
    <property type="evidence" value="ECO:0007669"/>
    <property type="project" value="UniProtKB-UniRule"/>
</dbReference>
<dbReference type="SMART" id="SM00266">
    <property type="entry name" value="CAD"/>
    <property type="match status" value="1"/>
</dbReference>
<organism evidence="4 5">
    <name type="scientific">Muraenolepis orangiensis</name>
    <name type="common">Patagonian moray cod</name>
    <dbReference type="NCBI Taxonomy" id="630683"/>
    <lineage>
        <taxon>Eukaryota</taxon>
        <taxon>Metazoa</taxon>
        <taxon>Chordata</taxon>
        <taxon>Craniata</taxon>
        <taxon>Vertebrata</taxon>
        <taxon>Euteleostomi</taxon>
        <taxon>Actinopterygii</taxon>
        <taxon>Neopterygii</taxon>
        <taxon>Teleostei</taxon>
        <taxon>Neoteleostei</taxon>
        <taxon>Acanthomorphata</taxon>
        <taxon>Zeiogadaria</taxon>
        <taxon>Gadariae</taxon>
        <taxon>Gadiformes</taxon>
        <taxon>Muraenolepidoidei</taxon>
        <taxon>Muraenolepididae</taxon>
        <taxon>Muraenolepis</taxon>
    </lineage>
</organism>
<dbReference type="SUPFAM" id="SSF54277">
    <property type="entry name" value="CAD &amp; PB1 domains"/>
    <property type="match status" value="1"/>
</dbReference>
<dbReference type="Gene3D" id="3.10.20.10">
    <property type="match status" value="1"/>
</dbReference>
<comment type="caution">
    <text evidence="4">The sequence shown here is derived from an EMBL/GenBank/DDBJ whole genome shotgun (WGS) entry which is preliminary data.</text>
</comment>
<dbReference type="InterPro" id="IPR003508">
    <property type="entry name" value="CIDE-N_dom"/>
</dbReference>
<dbReference type="AlphaFoldDB" id="A0A9Q0EDA4"/>
<evidence type="ECO:0000259" key="3">
    <source>
        <dbReference type="PROSITE" id="PS51135"/>
    </source>
</evidence>
<dbReference type="GO" id="GO:0042981">
    <property type="term" value="P:regulation of apoptotic process"/>
    <property type="evidence" value="ECO:0007669"/>
    <property type="project" value="TreeGrafter"/>
</dbReference>
<feature type="domain" description="CIDE-N" evidence="3">
    <location>
        <begin position="41"/>
        <end position="117"/>
    </location>
</feature>
<evidence type="ECO:0000313" key="5">
    <source>
        <dbReference type="Proteomes" id="UP001148018"/>
    </source>
</evidence>
<name>A0A9Q0EDA4_9TELE</name>